<protein>
    <submittedName>
        <fullName evidence="1">Uncharacterized protein</fullName>
    </submittedName>
</protein>
<dbReference type="Gene3D" id="3.30.420.10">
    <property type="entry name" value="Ribonuclease H-like superfamily/Ribonuclease H"/>
    <property type="match status" value="1"/>
</dbReference>
<dbReference type="InterPro" id="IPR036397">
    <property type="entry name" value="RNaseH_sf"/>
</dbReference>
<evidence type="ECO:0000313" key="2">
    <source>
        <dbReference type="Proteomes" id="UP000030742"/>
    </source>
</evidence>
<feature type="non-terminal residue" evidence="1">
    <location>
        <position position="1"/>
    </location>
</feature>
<dbReference type="GO" id="GO:0003676">
    <property type="term" value="F:nucleic acid binding"/>
    <property type="evidence" value="ECO:0007669"/>
    <property type="project" value="InterPro"/>
</dbReference>
<gene>
    <name evidence="1" type="ORF">D910_01103</name>
</gene>
<dbReference type="STRING" id="77166.U4V0B2"/>
<organism evidence="1 2">
    <name type="scientific">Dendroctonus ponderosae</name>
    <name type="common">Mountain pine beetle</name>
    <dbReference type="NCBI Taxonomy" id="77166"/>
    <lineage>
        <taxon>Eukaryota</taxon>
        <taxon>Metazoa</taxon>
        <taxon>Ecdysozoa</taxon>
        <taxon>Arthropoda</taxon>
        <taxon>Hexapoda</taxon>
        <taxon>Insecta</taxon>
        <taxon>Pterygota</taxon>
        <taxon>Neoptera</taxon>
        <taxon>Endopterygota</taxon>
        <taxon>Coleoptera</taxon>
        <taxon>Polyphaga</taxon>
        <taxon>Cucujiformia</taxon>
        <taxon>Curculionidae</taxon>
        <taxon>Scolytinae</taxon>
        <taxon>Dendroctonus</taxon>
    </lineage>
</organism>
<dbReference type="PANTHER" id="PTHR47326">
    <property type="entry name" value="TRANSPOSABLE ELEMENT TC3 TRANSPOSASE-LIKE PROTEIN"/>
    <property type="match status" value="1"/>
</dbReference>
<reference evidence="1 2" key="1">
    <citation type="journal article" date="2013" name="Genome Biol.">
        <title>Draft genome of the mountain pine beetle, Dendroctonus ponderosae Hopkins, a major forest pest.</title>
        <authorList>
            <person name="Keeling C.I."/>
            <person name="Yuen M.M."/>
            <person name="Liao N.Y."/>
            <person name="Docking T.R."/>
            <person name="Chan S.K."/>
            <person name="Taylor G.A."/>
            <person name="Palmquist D.L."/>
            <person name="Jackman S.D."/>
            <person name="Nguyen A."/>
            <person name="Li M."/>
            <person name="Henderson H."/>
            <person name="Janes J.K."/>
            <person name="Zhao Y."/>
            <person name="Pandoh P."/>
            <person name="Moore R."/>
            <person name="Sperling F.A."/>
            <person name="Huber D.P."/>
            <person name="Birol I."/>
            <person name="Jones S.J."/>
            <person name="Bohlmann J."/>
        </authorList>
    </citation>
    <scope>NUCLEOTIDE SEQUENCE</scope>
</reference>
<name>U4V0B2_DENPD</name>
<dbReference type="PANTHER" id="PTHR47326:SF1">
    <property type="entry name" value="HTH PSQ-TYPE DOMAIN-CONTAINING PROTEIN"/>
    <property type="match status" value="1"/>
</dbReference>
<proteinExistence type="predicted"/>
<feature type="non-terminal residue" evidence="1">
    <location>
        <position position="252"/>
    </location>
</feature>
<accession>U4V0B2</accession>
<sequence>RLLHQFEESGSVNYKKPITRKCATEDEENVFTIIGSVIENPNVSQNLISESTNIIQSSISRIIKKHNFYPYKIQLCQELDGNDFDEFCIDECTFHNNGLVNRHNFHYYSDTNPRAYRVMKNQNRTSKWFDVSPVSNKPSLNIIRKKSLSILEPTCGFNWMELRLISTAKWIGRDWFQNWPPRSPDLTPLDFCLWGYIKGIVYHTLPTTSHDMKTRIRDAFKTVTPQMLSRVSSDFEKRIYKCLEIYGQHFEH</sequence>
<evidence type="ECO:0000313" key="1">
    <source>
        <dbReference type="EMBL" id="ERL96121.1"/>
    </source>
</evidence>
<dbReference type="EMBL" id="KI209992">
    <property type="protein sequence ID" value="ERL96121.1"/>
    <property type="molecule type" value="Genomic_DNA"/>
</dbReference>
<dbReference type="AlphaFoldDB" id="U4V0B2"/>
<dbReference type="Proteomes" id="UP000030742">
    <property type="component" value="Unassembled WGS sequence"/>
</dbReference>